<evidence type="ECO:0000313" key="1">
    <source>
        <dbReference type="EMBL" id="OMP09248.1"/>
    </source>
</evidence>
<keyword evidence="2" id="KW-1185">Reference proteome</keyword>
<dbReference type="Proteomes" id="UP000188268">
    <property type="component" value="Unassembled WGS sequence"/>
</dbReference>
<feature type="non-terminal residue" evidence="1">
    <location>
        <position position="1"/>
    </location>
</feature>
<reference evidence="1 2" key="1">
    <citation type="submission" date="2013-09" db="EMBL/GenBank/DDBJ databases">
        <title>Corchorus capsularis genome sequencing.</title>
        <authorList>
            <person name="Alam M."/>
            <person name="Haque M.S."/>
            <person name="Islam M.S."/>
            <person name="Emdad E.M."/>
            <person name="Islam M.M."/>
            <person name="Ahmed B."/>
            <person name="Halim A."/>
            <person name="Hossen Q.M.M."/>
            <person name="Hossain M.Z."/>
            <person name="Ahmed R."/>
            <person name="Khan M.M."/>
            <person name="Islam R."/>
            <person name="Rashid M.M."/>
            <person name="Khan S.A."/>
            <person name="Rahman M.S."/>
            <person name="Alam M."/>
        </authorList>
    </citation>
    <scope>NUCLEOTIDE SEQUENCE [LARGE SCALE GENOMIC DNA]</scope>
    <source>
        <strain evidence="2">cv. CVL-1</strain>
        <tissue evidence="1">Whole seedling</tissue>
    </source>
</reference>
<sequence length="19" mass="2304">AELAHQDKYYFQKHKAPKT</sequence>
<dbReference type="Gramene" id="OMP09248">
    <property type="protein sequence ID" value="OMP09248"/>
    <property type="gene ID" value="CCACVL1_01069"/>
</dbReference>
<dbReference type="EMBL" id="AWWV01003283">
    <property type="protein sequence ID" value="OMP09248.1"/>
    <property type="molecule type" value="Genomic_DNA"/>
</dbReference>
<proteinExistence type="predicted"/>
<name>A0A1R3KQE4_COCAP</name>
<dbReference type="AlphaFoldDB" id="A0A1R3KQE4"/>
<evidence type="ECO:0000313" key="2">
    <source>
        <dbReference type="Proteomes" id="UP000188268"/>
    </source>
</evidence>
<comment type="caution">
    <text evidence="1">The sequence shown here is derived from an EMBL/GenBank/DDBJ whole genome shotgun (WGS) entry which is preliminary data.</text>
</comment>
<organism evidence="1 2">
    <name type="scientific">Corchorus capsularis</name>
    <name type="common">Jute</name>
    <dbReference type="NCBI Taxonomy" id="210143"/>
    <lineage>
        <taxon>Eukaryota</taxon>
        <taxon>Viridiplantae</taxon>
        <taxon>Streptophyta</taxon>
        <taxon>Embryophyta</taxon>
        <taxon>Tracheophyta</taxon>
        <taxon>Spermatophyta</taxon>
        <taxon>Magnoliopsida</taxon>
        <taxon>eudicotyledons</taxon>
        <taxon>Gunneridae</taxon>
        <taxon>Pentapetalae</taxon>
        <taxon>rosids</taxon>
        <taxon>malvids</taxon>
        <taxon>Malvales</taxon>
        <taxon>Malvaceae</taxon>
        <taxon>Grewioideae</taxon>
        <taxon>Apeibeae</taxon>
        <taxon>Corchorus</taxon>
    </lineage>
</organism>
<gene>
    <name evidence="1" type="ORF">CCACVL1_01069</name>
</gene>
<protein>
    <submittedName>
        <fullName evidence="1">Uncharacterized protein</fullName>
    </submittedName>
</protein>
<accession>A0A1R3KQE4</accession>